<dbReference type="PROSITE" id="PS00455">
    <property type="entry name" value="AMP_BINDING"/>
    <property type="match status" value="1"/>
</dbReference>
<dbReference type="InterPro" id="IPR000873">
    <property type="entry name" value="AMP-dep_synth/lig_dom"/>
</dbReference>
<dbReference type="GO" id="GO:0004467">
    <property type="term" value="F:long-chain fatty acid-CoA ligase activity"/>
    <property type="evidence" value="ECO:0007669"/>
    <property type="project" value="TreeGrafter"/>
</dbReference>
<evidence type="ECO:0000256" key="1">
    <source>
        <dbReference type="ARBA" id="ARBA00006432"/>
    </source>
</evidence>
<dbReference type="InterPro" id="IPR042099">
    <property type="entry name" value="ANL_N_sf"/>
</dbReference>
<dbReference type="GO" id="GO:0005524">
    <property type="term" value="F:ATP binding"/>
    <property type="evidence" value="ECO:0007669"/>
    <property type="project" value="UniProtKB-KW"/>
</dbReference>
<dbReference type="Pfam" id="PF00501">
    <property type="entry name" value="AMP-binding"/>
    <property type="match status" value="1"/>
</dbReference>
<dbReference type="SUPFAM" id="SSF56801">
    <property type="entry name" value="Acetyl-CoA synthetase-like"/>
    <property type="match status" value="1"/>
</dbReference>
<evidence type="ECO:0000256" key="4">
    <source>
        <dbReference type="ARBA" id="ARBA00022840"/>
    </source>
</evidence>
<keyword evidence="8" id="KW-1185">Reference proteome</keyword>
<keyword evidence="3" id="KW-0547">Nucleotide-binding</keyword>
<gene>
    <name evidence="7" type="ORF">SAMN05216577_10857</name>
</gene>
<dbReference type="InterPro" id="IPR045851">
    <property type="entry name" value="AMP-bd_C_sf"/>
</dbReference>
<evidence type="ECO:0000313" key="7">
    <source>
        <dbReference type="EMBL" id="SFC62250.1"/>
    </source>
</evidence>
<sequence>MHNDSLILANVIRRKAEQTPDLDVLTFVHVDADQQLRDCTRSYRQLWENGQRIASGLDDEGMAQGDAFALIMFNHPEFVEAMVGSSIANTVFVPIDARACGDKLQYLLGFSACRGAIVADHALAAVLELAGRLPKLEWLWVLDTGAGAGEPPTHRRIRIRALDDVLDDRVPDIAVRATDLQQPMQLLFTSGTTGNPKAIVAPYARFAAIAGLGAEVGLQPGDRPYTGLSLTHANAQCITLGNALFMGLRVVISRQFTKSRLWEILRRYQCTVFNLLGGMTTAVYSEPPRPDDGDNPVRYVFSAGMPASIWQDFARRFNVEIFEFYGTAEGGLALNPPGAGPVGSIGKPPSHLRCAILDEEGNEVPAGQRGEICFRAAGGDDHPPVAYLNNPQASAAKTQGGWFHSGDIGHRDEQGWVYFDYRDGSGIRRNGEFIDPAQIEKVIAEAEQVADVFVYGLPTPACAPGEKEVVAAVVPLPGQRLDCRELLAHCARHLPRNLLPSHVQVLDEIPKTASEKPLERVLRERLEGELSACRSQQQTA</sequence>
<proteinExistence type="inferred from homology"/>
<dbReference type="PANTHER" id="PTHR43107">
    <property type="entry name" value="LONG-CHAIN FATTY ACID TRANSPORT PROTEIN"/>
    <property type="match status" value="1"/>
</dbReference>
<dbReference type="Pfam" id="PF13193">
    <property type="entry name" value="AMP-binding_C"/>
    <property type="match status" value="1"/>
</dbReference>
<dbReference type="GO" id="GO:0044539">
    <property type="term" value="P:long-chain fatty acid import into cell"/>
    <property type="evidence" value="ECO:0007669"/>
    <property type="project" value="TreeGrafter"/>
</dbReference>
<dbReference type="InterPro" id="IPR025110">
    <property type="entry name" value="AMP-bd_C"/>
</dbReference>
<dbReference type="GO" id="GO:0005886">
    <property type="term" value="C:plasma membrane"/>
    <property type="evidence" value="ECO:0007669"/>
    <property type="project" value="TreeGrafter"/>
</dbReference>
<evidence type="ECO:0000313" key="8">
    <source>
        <dbReference type="Proteomes" id="UP000183385"/>
    </source>
</evidence>
<reference evidence="7 8" key="1">
    <citation type="submission" date="2016-10" db="EMBL/GenBank/DDBJ databases">
        <authorList>
            <person name="Varghese N."/>
            <person name="Submissions S."/>
        </authorList>
    </citation>
    <scope>NUCLEOTIDE SEQUENCE [LARGE SCALE GENOMIC DNA]</scope>
    <source>
        <strain evidence="7 8">LMG 18378</strain>
    </source>
</reference>
<dbReference type="PANTHER" id="PTHR43107:SF15">
    <property type="entry name" value="FATTY ACID TRANSPORT PROTEIN 3, ISOFORM A"/>
    <property type="match status" value="1"/>
</dbReference>
<dbReference type="Gene3D" id="3.30.300.30">
    <property type="match status" value="1"/>
</dbReference>
<dbReference type="GO" id="GO:0005324">
    <property type="term" value="F:long-chain fatty acid transmembrane transporter activity"/>
    <property type="evidence" value="ECO:0007669"/>
    <property type="project" value="TreeGrafter"/>
</dbReference>
<feature type="domain" description="AMP-binding enzyme C-terminal" evidence="6">
    <location>
        <begin position="438"/>
        <end position="516"/>
    </location>
</feature>
<dbReference type="AlphaFoldDB" id="A0AAQ1HLK7"/>
<comment type="similarity">
    <text evidence="1">Belongs to the ATP-dependent AMP-binding enzyme family.</text>
</comment>
<protein>
    <submittedName>
        <fullName evidence="7">Crotonobetaine/carnitine-CoA ligase</fullName>
    </submittedName>
</protein>
<dbReference type="InterPro" id="IPR020845">
    <property type="entry name" value="AMP-binding_CS"/>
</dbReference>
<name>A0AAQ1HLK7_9PSED</name>
<keyword evidence="4" id="KW-0067">ATP-binding</keyword>
<accession>A0AAQ1HLK7</accession>
<feature type="domain" description="AMP-dependent synthetase/ligase" evidence="5">
    <location>
        <begin position="13"/>
        <end position="377"/>
    </location>
</feature>
<evidence type="ECO:0000256" key="3">
    <source>
        <dbReference type="ARBA" id="ARBA00022741"/>
    </source>
</evidence>
<comment type="caution">
    <text evidence="7">The sequence shown here is derived from an EMBL/GenBank/DDBJ whole genome shotgun (WGS) entry which is preliminary data.</text>
</comment>
<evidence type="ECO:0000259" key="6">
    <source>
        <dbReference type="Pfam" id="PF13193"/>
    </source>
</evidence>
<dbReference type="RefSeq" id="WP_074979495.1">
    <property type="nucleotide sequence ID" value="NZ_BGPP01000012.1"/>
</dbReference>
<dbReference type="Proteomes" id="UP000183385">
    <property type="component" value="Unassembled WGS sequence"/>
</dbReference>
<dbReference type="Gene3D" id="3.40.50.12780">
    <property type="entry name" value="N-terminal domain of ligase-like"/>
    <property type="match status" value="1"/>
</dbReference>
<keyword evidence="2 7" id="KW-0436">Ligase</keyword>
<organism evidence="7 8">
    <name type="scientific">Pseudomonas citronellolis</name>
    <dbReference type="NCBI Taxonomy" id="53408"/>
    <lineage>
        <taxon>Bacteria</taxon>
        <taxon>Pseudomonadati</taxon>
        <taxon>Pseudomonadota</taxon>
        <taxon>Gammaproteobacteria</taxon>
        <taxon>Pseudomonadales</taxon>
        <taxon>Pseudomonadaceae</taxon>
        <taxon>Pseudomonas</taxon>
    </lineage>
</organism>
<evidence type="ECO:0000259" key="5">
    <source>
        <dbReference type="Pfam" id="PF00501"/>
    </source>
</evidence>
<dbReference type="EMBL" id="FOLS01000008">
    <property type="protein sequence ID" value="SFC62250.1"/>
    <property type="molecule type" value="Genomic_DNA"/>
</dbReference>
<evidence type="ECO:0000256" key="2">
    <source>
        <dbReference type="ARBA" id="ARBA00022598"/>
    </source>
</evidence>